<evidence type="ECO:0000259" key="1">
    <source>
        <dbReference type="Pfam" id="PF03551"/>
    </source>
</evidence>
<evidence type="ECO:0000313" key="2">
    <source>
        <dbReference type="EMBL" id="AZS41595.1"/>
    </source>
</evidence>
<feature type="domain" description="Transcription regulator PadR N-terminal" evidence="1">
    <location>
        <begin position="8"/>
        <end position="84"/>
    </location>
</feature>
<dbReference type="InterPro" id="IPR036388">
    <property type="entry name" value="WH-like_DNA-bd_sf"/>
</dbReference>
<dbReference type="InterPro" id="IPR052509">
    <property type="entry name" value="Metal_resp_DNA-bind_regulator"/>
</dbReference>
<organism evidence="2 3">
    <name type="scientific">Microbacterium oxydans</name>
    <dbReference type="NCBI Taxonomy" id="82380"/>
    <lineage>
        <taxon>Bacteria</taxon>
        <taxon>Bacillati</taxon>
        <taxon>Actinomycetota</taxon>
        <taxon>Actinomycetes</taxon>
        <taxon>Micrococcales</taxon>
        <taxon>Microbacteriaceae</taxon>
        <taxon>Microbacterium</taxon>
    </lineage>
</organism>
<dbReference type="SUPFAM" id="SSF46785">
    <property type="entry name" value="Winged helix' DNA-binding domain"/>
    <property type="match status" value="1"/>
</dbReference>
<dbReference type="Proteomes" id="UP000274841">
    <property type="component" value="Chromosome"/>
</dbReference>
<dbReference type="Gene3D" id="1.10.10.10">
    <property type="entry name" value="Winged helix-like DNA-binding domain superfamily/Winged helix DNA-binding domain"/>
    <property type="match status" value="1"/>
</dbReference>
<sequence length="201" mass="22627">MSTTRLVVLGAVKQFQPVHGYFLRRELMTWHVDEWAHIQPGSIYNALRALEVDGYIAESGTEAEGKRPARTTYRITPAGEVELQRMLRENLWNVAAFDTQAIMTVASFMFVLSRQEVIAGLEHRLIKSDAIITQNGFDVQDTLRSETTPKYVREIFDLSTARLTAEKQWLLDLLARLRDGEYTFAGETVESAATADAAASD</sequence>
<protein>
    <recommendedName>
        <fullName evidence="1">Transcription regulator PadR N-terminal domain-containing protein</fullName>
    </recommendedName>
</protein>
<reference evidence="2 3" key="1">
    <citation type="submission" date="2018-08" db="EMBL/GenBank/DDBJ databases">
        <title>Microbacterium oxydans strain HG3.</title>
        <authorList>
            <person name="ORTET P."/>
        </authorList>
    </citation>
    <scope>NUCLEOTIDE SEQUENCE [LARGE SCALE GENOMIC DNA]</scope>
    <source>
        <strain evidence="2 3">HG3</strain>
    </source>
</reference>
<dbReference type="InterPro" id="IPR005149">
    <property type="entry name" value="Tscrpt_reg_PadR_N"/>
</dbReference>
<proteinExistence type="predicted"/>
<dbReference type="KEGG" id="moy:CVS54_02954"/>
<accession>A0A3S9WN58</accession>
<dbReference type="AlphaFoldDB" id="A0A3S9WN58"/>
<dbReference type="PANTHER" id="PTHR33169:SF14">
    <property type="entry name" value="TRANSCRIPTIONAL REGULATOR RV3488"/>
    <property type="match status" value="1"/>
</dbReference>
<evidence type="ECO:0000313" key="3">
    <source>
        <dbReference type="Proteomes" id="UP000274841"/>
    </source>
</evidence>
<name>A0A3S9WN58_9MICO</name>
<dbReference type="EMBL" id="CP031422">
    <property type="protein sequence ID" value="AZS41595.1"/>
    <property type="molecule type" value="Genomic_DNA"/>
</dbReference>
<dbReference type="InterPro" id="IPR036390">
    <property type="entry name" value="WH_DNA-bd_sf"/>
</dbReference>
<dbReference type="PANTHER" id="PTHR33169">
    <property type="entry name" value="PADR-FAMILY TRANSCRIPTIONAL REGULATOR"/>
    <property type="match status" value="1"/>
</dbReference>
<gene>
    <name evidence="2" type="ORF">CVS54_02954</name>
</gene>
<dbReference type="Pfam" id="PF03551">
    <property type="entry name" value="PadR"/>
    <property type="match status" value="1"/>
</dbReference>
<dbReference type="RefSeq" id="WP_046747850.1">
    <property type="nucleotide sequence ID" value="NZ_CP031422.1"/>
</dbReference>